<dbReference type="Pfam" id="PF00561">
    <property type="entry name" value="Abhydrolase_1"/>
    <property type="match status" value="1"/>
</dbReference>
<feature type="compositionally biased region" description="Basic and acidic residues" evidence="1">
    <location>
        <begin position="20"/>
        <end position="33"/>
    </location>
</feature>
<sequence>MSRAGWRAADTGRYVPRPPRGRDLADSWPEHDATGSTDHPPCRRVRVARAAVYGNLGPGRTVGAYRRRVGGGAADGGPVGYAEVNGVRFWYEAHGSGRPLVLLHGGFGAVETFAAIRPALARRRRVISVDLPGHGRTADVDRPLRYESMADDVAALIVHLGISPADVLGFSLGGGVALRLAIQHRDVVRRLVVVSAPCRRQGWFPEVLAGMPEPDEAAGERMRGIPPQQLYQAVAPRPQDWPRLWAKTGELLRREYDWSPEVAALSTPTLLVFADADSVRPAHMVEFFGLLGGGHRDAGWDGTDRPDARLAVLPGLTHYDIVDSPALPAMVLPFFTHTLHTPA</sequence>
<dbReference type="Proteomes" id="UP000292274">
    <property type="component" value="Unassembled WGS sequence"/>
</dbReference>
<dbReference type="Gene3D" id="3.40.50.1820">
    <property type="entry name" value="alpha/beta hydrolase"/>
    <property type="match status" value="1"/>
</dbReference>
<proteinExistence type="predicted"/>
<comment type="caution">
    <text evidence="3">The sequence shown here is derived from an EMBL/GenBank/DDBJ whole genome shotgun (WGS) entry which is preliminary data.</text>
</comment>
<dbReference type="AlphaFoldDB" id="A0A4R0GJG3"/>
<reference evidence="3 4" key="1">
    <citation type="submission" date="2019-02" db="EMBL/GenBank/DDBJ databases">
        <title>Jishengella sp. nov., isolated from a root of Zingiber montanum.</title>
        <authorList>
            <person name="Kuncharoen N."/>
            <person name="Kudo T."/>
            <person name="Masahiro Y."/>
            <person name="Ohkuma M."/>
            <person name="Tanasupawat S."/>
        </authorList>
    </citation>
    <scope>NUCLEOTIDE SEQUENCE [LARGE SCALE GENOMIC DNA]</scope>
    <source>
        <strain evidence="3 4">PLAI 1-1</strain>
    </source>
</reference>
<feature type="domain" description="AB hydrolase-1" evidence="2">
    <location>
        <begin position="99"/>
        <end position="204"/>
    </location>
</feature>
<dbReference type="PRINTS" id="PR00111">
    <property type="entry name" value="ABHYDROLASE"/>
</dbReference>
<dbReference type="OrthoDB" id="495620at2"/>
<keyword evidence="3" id="KW-0378">Hydrolase</keyword>
<feature type="region of interest" description="Disordered" evidence="1">
    <location>
        <begin position="1"/>
        <end position="42"/>
    </location>
</feature>
<name>A0A4R0GJG3_9ACTN</name>
<dbReference type="PANTHER" id="PTHR43433">
    <property type="entry name" value="HYDROLASE, ALPHA/BETA FOLD FAMILY PROTEIN"/>
    <property type="match status" value="1"/>
</dbReference>
<dbReference type="GO" id="GO:0016787">
    <property type="term" value="F:hydrolase activity"/>
    <property type="evidence" value="ECO:0007669"/>
    <property type="project" value="UniProtKB-KW"/>
</dbReference>
<organism evidence="3 4">
    <name type="scientific">Micromonospora zingiberis</name>
    <dbReference type="NCBI Taxonomy" id="2053011"/>
    <lineage>
        <taxon>Bacteria</taxon>
        <taxon>Bacillati</taxon>
        <taxon>Actinomycetota</taxon>
        <taxon>Actinomycetes</taxon>
        <taxon>Micromonosporales</taxon>
        <taxon>Micromonosporaceae</taxon>
        <taxon>Micromonospora</taxon>
    </lineage>
</organism>
<dbReference type="SUPFAM" id="SSF53474">
    <property type="entry name" value="alpha/beta-Hydrolases"/>
    <property type="match status" value="1"/>
</dbReference>
<dbReference type="InterPro" id="IPR029058">
    <property type="entry name" value="AB_hydrolase_fold"/>
</dbReference>
<dbReference type="PANTHER" id="PTHR43433:SF5">
    <property type="entry name" value="AB HYDROLASE-1 DOMAIN-CONTAINING PROTEIN"/>
    <property type="match status" value="1"/>
</dbReference>
<dbReference type="InterPro" id="IPR050471">
    <property type="entry name" value="AB_hydrolase"/>
</dbReference>
<evidence type="ECO:0000256" key="1">
    <source>
        <dbReference type="SAM" id="MobiDB-lite"/>
    </source>
</evidence>
<accession>A0A4R0GJG3</accession>
<protein>
    <submittedName>
        <fullName evidence="3">Alpha/beta fold hydrolase</fullName>
    </submittedName>
</protein>
<gene>
    <name evidence="3" type="ORF">E0H26_14975</name>
</gene>
<evidence type="ECO:0000313" key="4">
    <source>
        <dbReference type="Proteomes" id="UP000292274"/>
    </source>
</evidence>
<keyword evidence="4" id="KW-1185">Reference proteome</keyword>
<evidence type="ECO:0000259" key="2">
    <source>
        <dbReference type="Pfam" id="PF00561"/>
    </source>
</evidence>
<dbReference type="InterPro" id="IPR000073">
    <property type="entry name" value="AB_hydrolase_1"/>
</dbReference>
<dbReference type="EMBL" id="SJJR01000009">
    <property type="protein sequence ID" value="TCB96453.1"/>
    <property type="molecule type" value="Genomic_DNA"/>
</dbReference>
<evidence type="ECO:0000313" key="3">
    <source>
        <dbReference type="EMBL" id="TCB96453.1"/>
    </source>
</evidence>